<dbReference type="RefSeq" id="WP_007277839.1">
    <property type="nucleotide sequence ID" value="NZ_ABCK01000005.1"/>
</dbReference>
<dbReference type="Pfam" id="PF14907">
    <property type="entry name" value="NTP_transf_5"/>
    <property type="match status" value="1"/>
</dbReference>
<dbReference type="EMBL" id="ABCK01000005">
    <property type="protein sequence ID" value="EDM28399.1"/>
    <property type="molecule type" value="Genomic_DNA"/>
</dbReference>
<dbReference type="Proteomes" id="UP000004947">
    <property type="component" value="Unassembled WGS sequence"/>
</dbReference>
<keyword evidence="2" id="KW-1185">Reference proteome</keyword>
<protein>
    <recommendedName>
        <fullName evidence="3">Nucleotidyltransferase family protein</fullName>
    </recommendedName>
</protein>
<proteinExistence type="predicted"/>
<dbReference type="OrthoDB" id="9773927at2"/>
<accession>A6DIW3</accession>
<dbReference type="STRING" id="313628.LNTAR_10801"/>
<evidence type="ECO:0000313" key="2">
    <source>
        <dbReference type="Proteomes" id="UP000004947"/>
    </source>
</evidence>
<comment type="caution">
    <text evidence="1">The sequence shown here is derived from an EMBL/GenBank/DDBJ whole genome shotgun (WGS) entry which is preliminary data.</text>
</comment>
<gene>
    <name evidence="1" type="ORF">LNTAR_10801</name>
</gene>
<name>A6DIW3_9BACT</name>
<dbReference type="InterPro" id="IPR039498">
    <property type="entry name" value="NTP_transf_5"/>
</dbReference>
<organism evidence="1 2">
    <name type="scientific">Lentisphaera araneosa HTCC2155</name>
    <dbReference type="NCBI Taxonomy" id="313628"/>
    <lineage>
        <taxon>Bacteria</taxon>
        <taxon>Pseudomonadati</taxon>
        <taxon>Lentisphaerota</taxon>
        <taxon>Lentisphaeria</taxon>
        <taxon>Lentisphaerales</taxon>
        <taxon>Lentisphaeraceae</taxon>
        <taxon>Lentisphaera</taxon>
    </lineage>
</organism>
<reference evidence="1 2" key="1">
    <citation type="journal article" date="2010" name="J. Bacteriol.">
        <title>Genome sequence of Lentisphaera araneosa HTCC2155T, the type species of the order Lentisphaerales in the phylum Lentisphaerae.</title>
        <authorList>
            <person name="Thrash J.C."/>
            <person name="Cho J.C."/>
            <person name="Vergin K.L."/>
            <person name="Morris R.M."/>
            <person name="Giovannoni S.J."/>
        </authorList>
    </citation>
    <scope>NUCLEOTIDE SEQUENCE [LARGE SCALE GENOMIC DNA]</scope>
    <source>
        <strain evidence="1 2">HTCC2155</strain>
    </source>
</reference>
<evidence type="ECO:0008006" key="3">
    <source>
        <dbReference type="Google" id="ProtNLM"/>
    </source>
</evidence>
<dbReference type="AlphaFoldDB" id="A6DIW3"/>
<evidence type="ECO:0000313" key="1">
    <source>
        <dbReference type="EMBL" id="EDM28399.1"/>
    </source>
</evidence>
<sequence>MRDPQNYSFETSFDLQSFQTLCEYHRIRPQLYEILKNNKTTPLDLLAYLKTQREQWTFRNLAFMAEAKKLKAAFSKADIDIIFYKGGLLSQEIYGDFSIRESSDLDIIVPPNRLIEVGDLLSKLGYKLCRDPQLWGHETFILSDSEIEWHHEEKQITLDLHWRPNNPRTGLNFSYEDCKTYSRFLELQNDCFRLTELEFTFLLLACHRLKSPQRRLCHLLDLITLFEKSQLNWESMTKLIEEFKLQKVIAKTLVSILSIHPNTSLPETLLDILPKNWQHNGISKEDLGCIKIDSSNNKTWLQSSWNFLVYSASNHYSLKKKMTCNSFIFLYPSVQVTRTILLKPKARFLYPLIIPLVYIKLAFQNKS</sequence>